<dbReference type="InterPro" id="IPR020846">
    <property type="entry name" value="MFS_dom"/>
</dbReference>
<dbReference type="CDD" id="cd17319">
    <property type="entry name" value="MFS_ExuT_GudP_like"/>
    <property type="match status" value="1"/>
</dbReference>
<feature type="transmembrane region" description="Helical" evidence="6">
    <location>
        <begin position="93"/>
        <end position="112"/>
    </location>
</feature>
<dbReference type="GeneID" id="95765526"/>
<evidence type="ECO:0000256" key="4">
    <source>
        <dbReference type="ARBA" id="ARBA00022989"/>
    </source>
</evidence>
<evidence type="ECO:0000256" key="2">
    <source>
        <dbReference type="ARBA" id="ARBA00022448"/>
    </source>
</evidence>
<feature type="transmembrane region" description="Helical" evidence="6">
    <location>
        <begin position="187"/>
        <end position="209"/>
    </location>
</feature>
<keyword evidence="2" id="KW-0813">Transport</keyword>
<feature type="domain" description="Major facilitator superfamily (MFS) profile" evidence="7">
    <location>
        <begin position="28"/>
        <end position="434"/>
    </location>
</feature>
<accession>A0ABU1KPF3</accession>
<dbReference type="PANTHER" id="PTHR43791">
    <property type="entry name" value="PERMEASE-RELATED"/>
    <property type="match status" value="1"/>
</dbReference>
<reference evidence="8 9" key="1">
    <citation type="submission" date="2023-07" db="EMBL/GenBank/DDBJ databases">
        <title>Genomic Encyclopedia of Type Strains, Phase IV (KMG-IV): sequencing the most valuable type-strain genomes for metagenomic binning, comparative biology and taxonomic classification.</title>
        <authorList>
            <person name="Goeker M."/>
        </authorList>
    </citation>
    <scope>NUCLEOTIDE SEQUENCE [LARGE SCALE GENOMIC DNA]</scope>
    <source>
        <strain evidence="8 9">DSM 338</strain>
    </source>
</reference>
<feature type="transmembrane region" description="Helical" evidence="6">
    <location>
        <begin position="61"/>
        <end position="81"/>
    </location>
</feature>
<keyword evidence="5 6" id="KW-0472">Membrane</keyword>
<evidence type="ECO:0000313" key="8">
    <source>
        <dbReference type="EMBL" id="MDR6336507.1"/>
    </source>
</evidence>
<keyword evidence="3 6" id="KW-0812">Transmembrane</keyword>
<evidence type="ECO:0000256" key="6">
    <source>
        <dbReference type="SAM" id="Phobius"/>
    </source>
</evidence>
<dbReference type="Proteomes" id="UP001245370">
    <property type="component" value="Unassembled WGS sequence"/>
</dbReference>
<evidence type="ECO:0000259" key="7">
    <source>
        <dbReference type="PROSITE" id="PS50850"/>
    </source>
</evidence>
<feature type="transmembrane region" description="Helical" evidence="6">
    <location>
        <begin position="318"/>
        <end position="335"/>
    </location>
</feature>
<evidence type="ECO:0000313" key="9">
    <source>
        <dbReference type="Proteomes" id="UP001245370"/>
    </source>
</evidence>
<comment type="subcellular location">
    <subcellularLocation>
        <location evidence="1">Membrane</location>
        <topology evidence="1">Multi-pass membrane protein</topology>
    </subcellularLocation>
</comment>
<dbReference type="SUPFAM" id="SSF103473">
    <property type="entry name" value="MFS general substrate transporter"/>
    <property type="match status" value="1"/>
</dbReference>
<protein>
    <submittedName>
        <fullName evidence="8">Sugar phosphate permease</fullName>
    </submittedName>
</protein>
<feature type="transmembrane region" description="Helical" evidence="6">
    <location>
        <begin position="341"/>
        <end position="363"/>
    </location>
</feature>
<organism evidence="8 9">
    <name type="scientific">Xanthobacter flavus</name>
    <dbReference type="NCBI Taxonomy" id="281"/>
    <lineage>
        <taxon>Bacteria</taxon>
        <taxon>Pseudomonadati</taxon>
        <taxon>Pseudomonadota</taxon>
        <taxon>Alphaproteobacteria</taxon>
        <taxon>Hyphomicrobiales</taxon>
        <taxon>Xanthobacteraceae</taxon>
        <taxon>Xanthobacter</taxon>
    </lineage>
</organism>
<dbReference type="EMBL" id="JAVDPY010000013">
    <property type="protein sequence ID" value="MDR6336507.1"/>
    <property type="molecule type" value="Genomic_DNA"/>
</dbReference>
<sequence>MSSETTATFSRDLSDDDSRLFARISWKFIPFIMLCYLFAYIDRVNVSFAKMSMAKDLQFSDSVYGFGASIFFIGYFFLEVPSNLILDRVGARLWLSRIMISWGAISCATLFVQGETSFYILRFLLGVAEAGFFPGIIYFLTIWYPSKLRGRIMAALICAIPISGLIGGPVSGWLLDALHQVGGLTGWQWLFLVEGFPSILLGIACLFVLRDTPEQAEWLSPADRMRLRQIKAEEFPEVPGHSFRHALTSPSLWKLTFVYFSLGAGFLGIAFWMPTLLKEAGAGSNTSIGLLSAIPHLFSIVVIMAAGWSSDRFRERRLHLVVPILVGALGIVLAVKSGGDLHRVLVGLTLGVAGISTAVATFWTLPGLVLGPQALAGGLALINSALALGGFAAPFAIGWLRDHVVDGGSVALHSLAGILVLGAAMVLTFRSGAVNR</sequence>
<dbReference type="Gene3D" id="1.20.1250.20">
    <property type="entry name" value="MFS general substrate transporter like domains"/>
    <property type="match status" value="2"/>
</dbReference>
<comment type="caution">
    <text evidence="8">The sequence shown here is derived from an EMBL/GenBank/DDBJ whole genome shotgun (WGS) entry which is preliminary data.</text>
</comment>
<dbReference type="InterPro" id="IPR011701">
    <property type="entry name" value="MFS"/>
</dbReference>
<name>A0ABU1KPF3_XANFL</name>
<dbReference type="PROSITE" id="PS50850">
    <property type="entry name" value="MFS"/>
    <property type="match status" value="1"/>
</dbReference>
<feature type="transmembrane region" description="Helical" evidence="6">
    <location>
        <begin position="286"/>
        <end position="306"/>
    </location>
</feature>
<feature type="transmembrane region" description="Helical" evidence="6">
    <location>
        <begin position="20"/>
        <end position="41"/>
    </location>
</feature>
<evidence type="ECO:0000256" key="1">
    <source>
        <dbReference type="ARBA" id="ARBA00004141"/>
    </source>
</evidence>
<feature type="transmembrane region" description="Helical" evidence="6">
    <location>
        <begin position="252"/>
        <end position="274"/>
    </location>
</feature>
<feature type="transmembrane region" description="Helical" evidence="6">
    <location>
        <begin position="375"/>
        <end position="398"/>
    </location>
</feature>
<dbReference type="PANTHER" id="PTHR43791:SF36">
    <property type="entry name" value="TRANSPORTER, PUTATIVE (AFU_ORTHOLOGUE AFUA_6G08340)-RELATED"/>
    <property type="match status" value="1"/>
</dbReference>
<dbReference type="RefSeq" id="WP_281809768.1">
    <property type="nucleotide sequence ID" value="NZ_BSDO01000011.1"/>
</dbReference>
<evidence type="ECO:0000256" key="5">
    <source>
        <dbReference type="ARBA" id="ARBA00023136"/>
    </source>
</evidence>
<feature type="transmembrane region" description="Helical" evidence="6">
    <location>
        <begin position="118"/>
        <end position="140"/>
    </location>
</feature>
<dbReference type="InterPro" id="IPR036259">
    <property type="entry name" value="MFS_trans_sf"/>
</dbReference>
<proteinExistence type="predicted"/>
<keyword evidence="9" id="KW-1185">Reference proteome</keyword>
<feature type="transmembrane region" description="Helical" evidence="6">
    <location>
        <begin position="410"/>
        <end position="429"/>
    </location>
</feature>
<feature type="transmembrane region" description="Helical" evidence="6">
    <location>
        <begin position="152"/>
        <end position="175"/>
    </location>
</feature>
<dbReference type="Pfam" id="PF07690">
    <property type="entry name" value="MFS_1"/>
    <property type="match status" value="1"/>
</dbReference>
<keyword evidence="4 6" id="KW-1133">Transmembrane helix</keyword>
<gene>
    <name evidence="8" type="ORF">GGQ86_005010</name>
</gene>
<evidence type="ECO:0000256" key="3">
    <source>
        <dbReference type="ARBA" id="ARBA00022692"/>
    </source>
</evidence>